<evidence type="ECO:0000256" key="1">
    <source>
        <dbReference type="SAM" id="MobiDB-lite"/>
    </source>
</evidence>
<feature type="compositionally biased region" description="Basic residues" evidence="1">
    <location>
        <begin position="591"/>
        <end position="605"/>
    </location>
</feature>
<dbReference type="Gene3D" id="3.80.10.10">
    <property type="entry name" value="Ribonuclease Inhibitor"/>
    <property type="match status" value="1"/>
</dbReference>
<keyword evidence="3" id="KW-1185">Reference proteome</keyword>
<sequence>MARTRARVANSTTQPSAAARTTSTKRTRLDRRTEPRNLYESDPDSENDSPDDSDASLESFHDSDDDVATGADRALLDIVIDAPRATPKRRGRPGKQQSASRPAPQRAVKKRRRASGALGVPRKKPKRSNEVTASSAPLGRIPNWLDPKIPYSAWVDIFLYAARAGGTLDNSWLVYAATTCRAFMQPALTGLYKCPTPTTSLKARKLMTILEKTEAETLIRYKPIIEAMYIDIDLFPVGSLPPVLASLQRLKELIVFTKLDQPPYRALDKSLRWQYPEQLFQSLELGQYNPHDEGETSPLVLKSWEWSSRMLGGTVPDIAAIARIHKLASFSHLTKVSFINFQTPSLHKPVAKTPDEALEIELADQAVVDDLAAAIACLGSLRHLVFEASTTMNDRMLSKLPAGLAHLELINCWEVRSGDLDSFLQSHGSSLRYLTLSHNQSLSLEFVTNLAVNCPNLAELRMNLSYYRHHETIDDSDAMYDQALLPGQVPLWPSSLQLIEIEHVREWTVEAAETFLQSLVDSAPNLPRLRHLAIKTVLNIPWQHRAELRQGWTDKMDHVFRRPFVSPSHKVTLRQEENVVAPRVEKDPPKPRKRAKRGSPSRRSGRIAAHSASDTDRHSSRPRNRPQYREPDTDEDEQEEEESADSHSSGSESERGGQNEQQAEKLPVQGMCDTVLIVIDNQKTRELQYSMEDFQDEANESSGEEWNEDNEVEDDDYAW</sequence>
<dbReference type="InterPro" id="IPR032675">
    <property type="entry name" value="LRR_dom_sf"/>
</dbReference>
<dbReference type="InterPro" id="IPR001611">
    <property type="entry name" value="Leu-rich_rpt"/>
</dbReference>
<evidence type="ECO:0000313" key="3">
    <source>
        <dbReference type="Proteomes" id="UP000887229"/>
    </source>
</evidence>
<proteinExistence type="predicted"/>
<dbReference type="AlphaFoldDB" id="A0A9P7ZHF8"/>
<feature type="region of interest" description="Disordered" evidence="1">
    <location>
        <begin position="688"/>
        <end position="719"/>
    </location>
</feature>
<dbReference type="EMBL" id="MU251266">
    <property type="protein sequence ID" value="KAG9251766.1"/>
    <property type="molecule type" value="Genomic_DNA"/>
</dbReference>
<evidence type="ECO:0000313" key="2">
    <source>
        <dbReference type="EMBL" id="KAG9251766.1"/>
    </source>
</evidence>
<dbReference type="OrthoDB" id="5395390at2759"/>
<reference evidence="2" key="1">
    <citation type="journal article" date="2021" name="IMA Fungus">
        <title>Genomic characterization of three marine fungi, including Emericellopsis atlantica sp. nov. with signatures of a generalist lifestyle and marine biomass degradation.</title>
        <authorList>
            <person name="Hagestad O.C."/>
            <person name="Hou L."/>
            <person name="Andersen J.H."/>
            <person name="Hansen E.H."/>
            <person name="Altermark B."/>
            <person name="Li C."/>
            <person name="Kuhnert E."/>
            <person name="Cox R.J."/>
            <person name="Crous P.W."/>
            <person name="Spatafora J.W."/>
            <person name="Lail K."/>
            <person name="Amirebrahimi M."/>
            <person name="Lipzen A."/>
            <person name="Pangilinan J."/>
            <person name="Andreopoulos W."/>
            <person name="Hayes R.D."/>
            <person name="Ng V."/>
            <person name="Grigoriev I.V."/>
            <person name="Jackson S.A."/>
            <person name="Sutton T.D.S."/>
            <person name="Dobson A.D.W."/>
            <person name="Rama T."/>
        </authorList>
    </citation>
    <scope>NUCLEOTIDE SEQUENCE</scope>
    <source>
        <strain evidence="2">TS7</strain>
    </source>
</reference>
<feature type="compositionally biased region" description="Acidic residues" evidence="1">
    <location>
        <begin position="693"/>
        <end position="719"/>
    </location>
</feature>
<dbReference type="PROSITE" id="PS51450">
    <property type="entry name" value="LRR"/>
    <property type="match status" value="1"/>
</dbReference>
<dbReference type="Proteomes" id="UP000887229">
    <property type="component" value="Unassembled WGS sequence"/>
</dbReference>
<name>A0A9P7ZHF8_9HYPO</name>
<organism evidence="2 3">
    <name type="scientific">Emericellopsis atlantica</name>
    <dbReference type="NCBI Taxonomy" id="2614577"/>
    <lineage>
        <taxon>Eukaryota</taxon>
        <taxon>Fungi</taxon>
        <taxon>Dikarya</taxon>
        <taxon>Ascomycota</taxon>
        <taxon>Pezizomycotina</taxon>
        <taxon>Sordariomycetes</taxon>
        <taxon>Hypocreomycetidae</taxon>
        <taxon>Hypocreales</taxon>
        <taxon>Bionectriaceae</taxon>
        <taxon>Emericellopsis</taxon>
    </lineage>
</organism>
<accession>A0A9P7ZHF8</accession>
<dbReference type="SUPFAM" id="SSF52047">
    <property type="entry name" value="RNI-like"/>
    <property type="match status" value="1"/>
</dbReference>
<feature type="compositionally biased region" description="Acidic residues" evidence="1">
    <location>
        <begin position="632"/>
        <end position="643"/>
    </location>
</feature>
<dbReference type="GeneID" id="70289530"/>
<feature type="compositionally biased region" description="Acidic residues" evidence="1">
    <location>
        <begin position="41"/>
        <end position="55"/>
    </location>
</feature>
<comment type="caution">
    <text evidence="2">The sequence shown here is derived from an EMBL/GenBank/DDBJ whole genome shotgun (WGS) entry which is preliminary data.</text>
</comment>
<dbReference type="RefSeq" id="XP_046115690.1">
    <property type="nucleotide sequence ID" value="XM_046258627.1"/>
</dbReference>
<feature type="region of interest" description="Disordered" evidence="1">
    <location>
        <begin position="573"/>
        <end position="668"/>
    </location>
</feature>
<feature type="region of interest" description="Disordered" evidence="1">
    <location>
        <begin position="1"/>
        <end position="137"/>
    </location>
</feature>
<dbReference type="InterPro" id="IPR052109">
    <property type="entry name" value="SRRM_Domain-Containing"/>
</dbReference>
<protein>
    <submittedName>
        <fullName evidence="2">Uncharacterized protein</fullName>
    </submittedName>
</protein>
<gene>
    <name evidence="2" type="ORF">F5Z01DRAFT_265815</name>
</gene>
<dbReference type="PANTHER" id="PTHR34755:SF4">
    <property type="entry name" value="F-BOX DOMAIN-CONTAINING PROTEIN"/>
    <property type="match status" value="1"/>
</dbReference>
<feature type="compositionally biased region" description="Basic and acidic residues" evidence="1">
    <location>
        <begin position="573"/>
        <end position="590"/>
    </location>
</feature>
<dbReference type="PANTHER" id="PTHR34755">
    <property type="entry name" value="SERINE/ARGININE REPETITIVE MATRIX PROTEIN 3-RELATED"/>
    <property type="match status" value="1"/>
</dbReference>
<feature type="compositionally biased region" description="Basic and acidic residues" evidence="1">
    <location>
        <begin position="30"/>
        <end position="39"/>
    </location>
</feature>